<dbReference type="EMBL" id="HACG01020739">
    <property type="protein sequence ID" value="CEK67604.1"/>
    <property type="molecule type" value="Transcribed_RNA"/>
</dbReference>
<sequence length="120" mass="13478">LTACSNITEKCLCIDDYYRANSSECISRSNLKINVSAYRQTTYILFSWVDNSKNSNVNYTVSWNNGSAQAVDNEVNATLLDPGTQYTFLFTSTLPADSDYSSMVEVQNQTYWTRPASPGR</sequence>
<evidence type="ECO:0008006" key="2">
    <source>
        <dbReference type="Google" id="ProtNLM"/>
    </source>
</evidence>
<proteinExistence type="predicted"/>
<protein>
    <recommendedName>
        <fullName evidence="2">Fibronectin type-III domain-containing protein</fullName>
    </recommendedName>
</protein>
<reference evidence="1" key="1">
    <citation type="submission" date="2014-12" db="EMBL/GenBank/DDBJ databases">
        <title>Insight into the proteome of Arion vulgaris.</title>
        <authorList>
            <person name="Aradska J."/>
            <person name="Bulat T."/>
            <person name="Smidak R."/>
            <person name="Sarate P."/>
            <person name="Gangsoo J."/>
            <person name="Sialana F."/>
            <person name="Bilban M."/>
            <person name="Lubec G."/>
        </authorList>
    </citation>
    <scope>NUCLEOTIDE SEQUENCE</scope>
    <source>
        <tissue evidence="1">Skin</tissue>
    </source>
</reference>
<gene>
    <name evidence="1" type="primary">ORF63264</name>
</gene>
<name>A0A0B6ZG76_9EUPU</name>
<organism evidence="1">
    <name type="scientific">Arion vulgaris</name>
    <dbReference type="NCBI Taxonomy" id="1028688"/>
    <lineage>
        <taxon>Eukaryota</taxon>
        <taxon>Metazoa</taxon>
        <taxon>Spiralia</taxon>
        <taxon>Lophotrochozoa</taxon>
        <taxon>Mollusca</taxon>
        <taxon>Gastropoda</taxon>
        <taxon>Heterobranchia</taxon>
        <taxon>Euthyneura</taxon>
        <taxon>Panpulmonata</taxon>
        <taxon>Eupulmonata</taxon>
        <taxon>Stylommatophora</taxon>
        <taxon>Helicina</taxon>
        <taxon>Arionoidea</taxon>
        <taxon>Arionidae</taxon>
        <taxon>Arion</taxon>
    </lineage>
</organism>
<feature type="non-terminal residue" evidence="1">
    <location>
        <position position="1"/>
    </location>
</feature>
<evidence type="ECO:0000313" key="1">
    <source>
        <dbReference type="EMBL" id="CEK67604.1"/>
    </source>
</evidence>
<feature type="non-terminal residue" evidence="1">
    <location>
        <position position="120"/>
    </location>
</feature>
<accession>A0A0B6ZG76</accession>
<dbReference type="AlphaFoldDB" id="A0A0B6ZG76"/>